<gene>
    <name evidence="2" type="ORF">ACED39_16695</name>
</gene>
<feature type="signal peptide" evidence="1">
    <location>
        <begin position="1"/>
        <end position="21"/>
    </location>
</feature>
<sequence length="155" mass="17125">MIKWLRFLSVFLFSIPLTLSAKELPDMESIVKRLDTSGVTLSDQWQLLDDGVKQTVPGGVLFITPKAVMSMMTVSGKDVDELTISYSMAGIHCVKSSLEAIDMGHNKSLPKSMYESFSNALKAPTQKASTLVWGYRFETEVARVKEGLIVSCSLQ</sequence>
<accession>A0ABV4MLH2</accession>
<protein>
    <submittedName>
        <fullName evidence="2">Uncharacterized protein</fullName>
    </submittedName>
</protein>
<comment type="caution">
    <text evidence="2">The sequence shown here is derived from an EMBL/GenBank/DDBJ whole genome shotgun (WGS) entry which is preliminary data.</text>
</comment>
<evidence type="ECO:0000313" key="2">
    <source>
        <dbReference type="EMBL" id="MEZ8210415.1"/>
    </source>
</evidence>
<dbReference type="Proteomes" id="UP001569151">
    <property type="component" value="Unassembled WGS sequence"/>
</dbReference>
<keyword evidence="1" id="KW-0732">Signal</keyword>
<dbReference type="EMBL" id="JBGOOS010000027">
    <property type="protein sequence ID" value="MEZ8210415.1"/>
    <property type="molecule type" value="Genomic_DNA"/>
</dbReference>
<keyword evidence="3" id="KW-1185">Reference proteome</keyword>
<reference evidence="2 3" key="1">
    <citation type="submission" date="2024-06" db="EMBL/GenBank/DDBJ databases">
        <authorList>
            <person name="Steensen K."/>
            <person name="Seneca J."/>
            <person name="Bartlau N."/>
            <person name="Yu A.X."/>
            <person name="Polz M.F."/>
        </authorList>
    </citation>
    <scope>NUCLEOTIDE SEQUENCE [LARGE SCALE GENOMIC DNA]</scope>
    <source>
        <strain evidence="2 3">1F146</strain>
    </source>
</reference>
<proteinExistence type="predicted"/>
<evidence type="ECO:0000313" key="3">
    <source>
        <dbReference type="Proteomes" id="UP001569151"/>
    </source>
</evidence>
<name>A0ABV4MLH2_9VIBR</name>
<evidence type="ECO:0000256" key="1">
    <source>
        <dbReference type="SAM" id="SignalP"/>
    </source>
</evidence>
<organism evidence="2 3">
    <name type="scientific">Vibrio bivalvicida</name>
    <dbReference type="NCBI Taxonomy" id="1276888"/>
    <lineage>
        <taxon>Bacteria</taxon>
        <taxon>Pseudomonadati</taxon>
        <taxon>Pseudomonadota</taxon>
        <taxon>Gammaproteobacteria</taxon>
        <taxon>Vibrionales</taxon>
        <taxon>Vibrionaceae</taxon>
        <taxon>Vibrio</taxon>
        <taxon>Vibrio oreintalis group</taxon>
    </lineage>
</organism>
<feature type="chain" id="PRO_5045218728" evidence="1">
    <location>
        <begin position="22"/>
        <end position="155"/>
    </location>
</feature>
<dbReference type="RefSeq" id="WP_371719618.1">
    <property type="nucleotide sequence ID" value="NZ_JBGOOF010000027.1"/>
</dbReference>